<dbReference type="Proteomes" id="UP001596528">
    <property type="component" value="Unassembled WGS sequence"/>
</dbReference>
<dbReference type="InterPro" id="IPR013751">
    <property type="entry name" value="ACP_syn_III_N"/>
</dbReference>
<evidence type="ECO:0000256" key="5">
    <source>
        <dbReference type="ARBA" id="ARBA00022832"/>
    </source>
</evidence>
<keyword evidence="13" id="KW-1185">Reference proteome</keyword>
<comment type="function">
    <text evidence="9">Catalyzes the condensation reaction of fatty acid synthesis by the addition to an acyl acceptor of two carbons from malonyl-ACP. Catalyzes the first condensation reaction which initiates fatty acid synthesis and may therefore play a role in governing the total rate of fatty acid production. Possesses both acetoacetyl-ACP synthase and acetyl transacylase activities. Its substrate specificity determines the biosynthesis of branched-chain and/or straight-chain of fatty acids.</text>
</comment>
<comment type="similarity">
    <text evidence="1 9">Belongs to the thiolase-like superfamily. FabH family.</text>
</comment>
<keyword evidence="4 9" id="KW-0808">Transferase</keyword>
<feature type="active site" evidence="9">
    <location>
        <position position="298"/>
    </location>
</feature>
<dbReference type="Pfam" id="PF08541">
    <property type="entry name" value="ACP_syn_III_C"/>
    <property type="match status" value="1"/>
</dbReference>
<dbReference type="RefSeq" id="WP_138788734.1">
    <property type="nucleotide sequence ID" value="NZ_JBHTGQ010000026.1"/>
</dbReference>
<evidence type="ECO:0000256" key="2">
    <source>
        <dbReference type="ARBA" id="ARBA00022490"/>
    </source>
</evidence>
<dbReference type="PANTHER" id="PTHR34069:SF2">
    <property type="entry name" value="BETA-KETOACYL-[ACYL-CARRIER-PROTEIN] SYNTHASE III"/>
    <property type="match status" value="1"/>
</dbReference>
<dbReference type="InterPro" id="IPR016039">
    <property type="entry name" value="Thiolase-like"/>
</dbReference>
<keyword evidence="5 9" id="KW-0276">Fatty acid metabolism</keyword>
<feature type="region of interest" description="ACP-binding" evidence="9">
    <location>
        <begin position="269"/>
        <end position="273"/>
    </location>
</feature>
<comment type="subcellular location">
    <subcellularLocation>
        <location evidence="9">Cytoplasm</location>
    </subcellularLocation>
</comment>
<dbReference type="SUPFAM" id="SSF53901">
    <property type="entry name" value="Thiolase-like"/>
    <property type="match status" value="1"/>
</dbReference>
<evidence type="ECO:0000313" key="12">
    <source>
        <dbReference type="EMBL" id="MFC7750611.1"/>
    </source>
</evidence>
<proteinExistence type="inferred from homology"/>
<evidence type="ECO:0000256" key="1">
    <source>
        <dbReference type="ARBA" id="ARBA00008642"/>
    </source>
</evidence>
<dbReference type="CDD" id="cd00830">
    <property type="entry name" value="KAS_III"/>
    <property type="match status" value="1"/>
</dbReference>
<feature type="domain" description="Beta-ketoacyl-[acyl-carrier-protein] synthase III C-terminal" evidence="10">
    <location>
        <begin position="252"/>
        <end position="340"/>
    </location>
</feature>
<dbReference type="EC" id="2.3.1.180" evidence="9"/>
<accession>A0ABW2V5Q8</accession>
<evidence type="ECO:0000313" key="13">
    <source>
        <dbReference type="Proteomes" id="UP001596528"/>
    </source>
</evidence>
<sequence>MIETPAPFVSRSRITAIGGYVPERTLTNFDLEKMVDTSDEWIVRRTGIRERRIAAENQLTSDLCVAAIRNLAERHQADLSDVDLLLVATITPDHATPSTACQVQAKLSLPVRMAAFDLNAACGGFVYALHVANGLITAGLHRKALVVGAEKLSSITNDEDRTTCVLFGDGAGAVLLEACEPEQASFAGPTLLETEGKRGASLYCTNHPEAFADSGRAETEDGSRKSGFIVQNGREVYKWAATRVPAGIARLLEQHRLTAGDIDWFVPHSANARMIESIAESAGLPLDRTLTSLEKFGNTSAASIPLALWQAEEAGRLRDGDRLLLYGFGGGLVQAAMIVRCGFARSHPSP</sequence>
<evidence type="ECO:0000256" key="4">
    <source>
        <dbReference type="ARBA" id="ARBA00022679"/>
    </source>
</evidence>
<keyword evidence="9" id="KW-0511">Multifunctional enzyme</keyword>
<evidence type="ECO:0000256" key="8">
    <source>
        <dbReference type="ARBA" id="ARBA00023315"/>
    </source>
</evidence>
<dbReference type="HAMAP" id="MF_01815">
    <property type="entry name" value="FabH"/>
    <property type="match status" value="1"/>
</dbReference>
<keyword evidence="7 9" id="KW-0275">Fatty acid biosynthesis</keyword>
<dbReference type="Gene3D" id="3.40.47.10">
    <property type="match status" value="1"/>
</dbReference>
<keyword evidence="8 9" id="KW-0012">Acyltransferase</keyword>
<comment type="pathway">
    <text evidence="9">Lipid metabolism; fatty acid biosynthesis.</text>
</comment>
<comment type="subunit">
    <text evidence="9">Homodimer.</text>
</comment>
<protein>
    <recommendedName>
        <fullName evidence="9">Beta-ketoacyl-[acyl-carrier-protein] synthase III</fullName>
        <shortName evidence="9">Beta-ketoacyl-ACP synthase III</shortName>
        <shortName evidence="9">KAS III</shortName>
        <ecNumber evidence="9">2.3.1.180</ecNumber>
    </recommendedName>
    <alternativeName>
        <fullName evidence="9">3-oxoacyl-[acyl-carrier-protein] synthase 3</fullName>
    </alternativeName>
    <alternativeName>
        <fullName evidence="9">3-oxoacyl-[acyl-carrier-protein] synthase III</fullName>
    </alternativeName>
</protein>
<dbReference type="InterPro" id="IPR013747">
    <property type="entry name" value="ACP_syn_III_C"/>
</dbReference>
<dbReference type="NCBIfam" id="NF006829">
    <property type="entry name" value="PRK09352.1"/>
    <property type="match status" value="1"/>
</dbReference>
<name>A0ABW2V5Q8_9BACL</name>
<dbReference type="PANTHER" id="PTHR34069">
    <property type="entry name" value="3-OXOACYL-[ACYL-CARRIER-PROTEIN] SYNTHASE 3"/>
    <property type="match status" value="1"/>
</dbReference>
<evidence type="ECO:0000256" key="3">
    <source>
        <dbReference type="ARBA" id="ARBA00022516"/>
    </source>
</evidence>
<evidence type="ECO:0000259" key="11">
    <source>
        <dbReference type="Pfam" id="PF08545"/>
    </source>
</evidence>
<feature type="active site" evidence="9">
    <location>
        <position position="122"/>
    </location>
</feature>
<evidence type="ECO:0000256" key="7">
    <source>
        <dbReference type="ARBA" id="ARBA00023160"/>
    </source>
</evidence>
<gene>
    <name evidence="9" type="primary">fabH</name>
    <name evidence="12" type="ORF">ACFQWB_11845</name>
</gene>
<reference evidence="13" key="1">
    <citation type="journal article" date="2019" name="Int. J. Syst. Evol. Microbiol.">
        <title>The Global Catalogue of Microorganisms (GCM) 10K type strain sequencing project: providing services to taxonomists for standard genome sequencing and annotation.</title>
        <authorList>
            <consortium name="The Broad Institute Genomics Platform"/>
            <consortium name="The Broad Institute Genome Sequencing Center for Infectious Disease"/>
            <person name="Wu L."/>
            <person name="Ma J."/>
        </authorList>
    </citation>
    <scope>NUCLEOTIDE SEQUENCE [LARGE SCALE GENOMIC DNA]</scope>
    <source>
        <strain evidence="13">JCM 18657</strain>
    </source>
</reference>
<comment type="domain">
    <text evidence="9">The last Arg residue of the ACP-binding site is essential for the weak association between ACP/AcpP and FabH.</text>
</comment>
<keyword evidence="3 9" id="KW-0444">Lipid biosynthesis</keyword>
<evidence type="ECO:0000259" key="10">
    <source>
        <dbReference type="Pfam" id="PF08541"/>
    </source>
</evidence>
<evidence type="ECO:0000256" key="6">
    <source>
        <dbReference type="ARBA" id="ARBA00023098"/>
    </source>
</evidence>
<feature type="domain" description="Beta-ketoacyl-[acyl-carrier-protein] synthase III N-terminal" evidence="11">
    <location>
        <begin position="116"/>
        <end position="186"/>
    </location>
</feature>
<feature type="active site" evidence="9">
    <location>
        <position position="268"/>
    </location>
</feature>
<dbReference type="NCBIfam" id="TIGR00747">
    <property type="entry name" value="fabH"/>
    <property type="match status" value="1"/>
</dbReference>
<dbReference type="EMBL" id="JBHTGQ010000026">
    <property type="protein sequence ID" value="MFC7750611.1"/>
    <property type="molecule type" value="Genomic_DNA"/>
</dbReference>
<comment type="caution">
    <text evidence="12">The sequence shown here is derived from an EMBL/GenBank/DDBJ whole genome shotgun (WGS) entry which is preliminary data.</text>
</comment>
<keyword evidence="2 9" id="KW-0963">Cytoplasm</keyword>
<dbReference type="InterPro" id="IPR004655">
    <property type="entry name" value="FabH"/>
</dbReference>
<evidence type="ECO:0000256" key="9">
    <source>
        <dbReference type="HAMAP-Rule" id="MF_01815"/>
    </source>
</evidence>
<keyword evidence="6 9" id="KW-0443">Lipid metabolism</keyword>
<organism evidence="12 13">
    <name type="scientific">Paenibacillus thermoaerophilus</name>
    <dbReference type="NCBI Taxonomy" id="1215385"/>
    <lineage>
        <taxon>Bacteria</taxon>
        <taxon>Bacillati</taxon>
        <taxon>Bacillota</taxon>
        <taxon>Bacilli</taxon>
        <taxon>Bacillales</taxon>
        <taxon>Paenibacillaceae</taxon>
        <taxon>Paenibacillus</taxon>
    </lineage>
</organism>
<comment type="catalytic activity">
    <reaction evidence="9">
        <text>malonyl-[ACP] + acetyl-CoA + H(+) = 3-oxobutanoyl-[ACP] + CO2 + CoA</text>
        <dbReference type="Rhea" id="RHEA:12080"/>
        <dbReference type="Rhea" id="RHEA-COMP:9623"/>
        <dbReference type="Rhea" id="RHEA-COMP:9625"/>
        <dbReference type="ChEBI" id="CHEBI:15378"/>
        <dbReference type="ChEBI" id="CHEBI:16526"/>
        <dbReference type="ChEBI" id="CHEBI:57287"/>
        <dbReference type="ChEBI" id="CHEBI:57288"/>
        <dbReference type="ChEBI" id="CHEBI:78449"/>
        <dbReference type="ChEBI" id="CHEBI:78450"/>
        <dbReference type="EC" id="2.3.1.180"/>
    </reaction>
</comment>
<dbReference type="Pfam" id="PF08545">
    <property type="entry name" value="ACP_syn_III"/>
    <property type="match status" value="1"/>
</dbReference>